<reference evidence="1 2" key="2">
    <citation type="journal article" date="2022" name="Mol. Ecol. Resour.">
        <title>The genomes of chicory, endive, great burdock and yacon provide insights into Asteraceae paleo-polyploidization history and plant inulin production.</title>
        <authorList>
            <person name="Fan W."/>
            <person name="Wang S."/>
            <person name="Wang H."/>
            <person name="Wang A."/>
            <person name="Jiang F."/>
            <person name="Liu H."/>
            <person name="Zhao H."/>
            <person name="Xu D."/>
            <person name="Zhang Y."/>
        </authorList>
    </citation>
    <scope>NUCLEOTIDE SEQUENCE [LARGE SCALE GENOMIC DNA]</scope>
    <source>
        <strain evidence="2">cv. Punajuju</strain>
        <tissue evidence="1">Leaves</tissue>
    </source>
</reference>
<comment type="caution">
    <text evidence="1">The sequence shown here is derived from an EMBL/GenBank/DDBJ whole genome shotgun (WGS) entry which is preliminary data.</text>
</comment>
<accession>A0ACB9H9D8</accession>
<evidence type="ECO:0000313" key="1">
    <source>
        <dbReference type="EMBL" id="KAI3792058.1"/>
    </source>
</evidence>
<name>A0ACB9H9D8_CICIN</name>
<proteinExistence type="predicted"/>
<dbReference type="Proteomes" id="UP001055811">
    <property type="component" value="Linkage Group LG01"/>
</dbReference>
<protein>
    <submittedName>
        <fullName evidence="1">Uncharacterized protein</fullName>
    </submittedName>
</protein>
<organism evidence="1 2">
    <name type="scientific">Cichorium intybus</name>
    <name type="common">Chicory</name>
    <dbReference type="NCBI Taxonomy" id="13427"/>
    <lineage>
        <taxon>Eukaryota</taxon>
        <taxon>Viridiplantae</taxon>
        <taxon>Streptophyta</taxon>
        <taxon>Embryophyta</taxon>
        <taxon>Tracheophyta</taxon>
        <taxon>Spermatophyta</taxon>
        <taxon>Magnoliopsida</taxon>
        <taxon>eudicotyledons</taxon>
        <taxon>Gunneridae</taxon>
        <taxon>Pentapetalae</taxon>
        <taxon>asterids</taxon>
        <taxon>campanulids</taxon>
        <taxon>Asterales</taxon>
        <taxon>Asteraceae</taxon>
        <taxon>Cichorioideae</taxon>
        <taxon>Cichorieae</taxon>
        <taxon>Cichoriinae</taxon>
        <taxon>Cichorium</taxon>
    </lineage>
</organism>
<evidence type="ECO:0000313" key="2">
    <source>
        <dbReference type="Proteomes" id="UP001055811"/>
    </source>
</evidence>
<reference evidence="2" key="1">
    <citation type="journal article" date="2022" name="Mol. Ecol. Resour.">
        <title>The genomes of chicory, endive, great burdock and yacon provide insights into Asteraceae palaeo-polyploidization history and plant inulin production.</title>
        <authorList>
            <person name="Fan W."/>
            <person name="Wang S."/>
            <person name="Wang H."/>
            <person name="Wang A."/>
            <person name="Jiang F."/>
            <person name="Liu H."/>
            <person name="Zhao H."/>
            <person name="Xu D."/>
            <person name="Zhang Y."/>
        </authorList>
    </citation>
    <scope>NUCLEOTIDE SEQUENCE [LARGE SCALE GENOMIC DNA]</scope>
    <source>
        <strain evidence="2">cv. Punajuju</strain>
    </source>
</reference>
<gene>
    <name evidence="1" type="ORF">L2E82_05927</name>
</gene>
<keyword evidence="2" id="KW-1185">Reference proteome</keyword>
<dbReference type="EMBL" id="CM042009">
    <property type="protein sequence ID" value="KAI3792058.1"/>
    <property type="molecule type" value="Genomic_DNA"/>
</dbReference>
<sequence>MQIFRSISSCVCNIIEFMGRCLGCYTTKSSFVTTHNNNQTGKSQDTNNNRPSILEDFYSSSTYDMESTLSQYQITASSTTNLPFDTQSTSSTNPSQFTNHGFLLWNQTRQQWIGDKPREQNKKPREPVISWAIRWNATYDNLLGTNKPFARPIPLPEMVNFLVDIWEQEGLYD</sequence>